<sequence length="403" mass="45546">MAMQYPAMAMQQHMMYNQHYVPYYHPQQQPQPTQGQKHGNQIQNGAEDNKRSGLEISSRGWTKVISSRAFLNLERLTVIALLGKERNVVLSDTHRRNPVLSLRIDVVIALCCLSQDNPHKQTGHSERYGFIEFNSHEAAEKVLQSLNGTTMLNTEQPFRLNWAAFSTGDRRPNTGVVADAIVARSKGYGFVRFGEGAFELVQLMMVFLRFLQALSKVLRADELYYLEKQFGLLSPDANAGITLETIKMGFFRFIAGVDEKRNRCDEGIPDPGFPRSDASELQLNTLGYRKMHRDEFCAAALSVHQMEIVDGWEERARSAYAIFERDGNRAILIQELASELGLSPTVPIHAVLQEHIRHSDGKLTLQGFLRLLHTLQPCSPAKDTVRATIEFRITMGIQNLPFG</sequence>
<dbReference type="InterPro" id="IPR000504">
    <property type="entry name" value="RRM_dom"/>
</dbReference>
<organism evidence="5">
    <name type="scientific">Salvia splendens</name>
    <name type="common">Scarlet sage</name>
    <dbReference type="NCBI Taxonomy" id="180675"/>
    <lineage>
        <taxon>Eukaryota</taxon>
        <taxon>Viridiplantae</taxon>
        <taxon>Streptophyta</taxon>
        <taxon>Embryophyta</taxon>
        <taxon>Tracheophyta</taxon>
        <taxon>Spermatophyta</taxon>
        <taxon>Magnoliopsida</taxon>
        <taxon>eudicotyledons</taxon>
        <taxon>Gunneridae</taxon>
        <taxon>Pentapetalae</taxon>
        <taxon>asterids</taxon>
        <taxon>lamiids</taxon>
        <taxon>Lamiales</taxon>
        <taxon>Lamiaceae</taxon>
        <taxon>Nepetoideae</taxon>
        <taxon>Mentheae</taxon>
        <taxon>Salviinae</taxon>
        <taxon>Salvia</taxon>
        <taxon>Salvia subgen. Calosphace</taxon>
        <taxon>core Calosphace</taxon>
    </lineage>
</organism>
<feature type="region of interest" description="Disordered" evidence="3">
    <location>
        <begin position="25"/>
        <end position="53"/>
    </location>
</feature>
<feature type="compositionally biased region" description="Low complexity" evidence="3">
    <location>
        <begin position="25"/>
        <end position="36"/>
    </location>
</feature>
<dbReference type="SUPFAM" id="SSF47473">
    <property type="entry name" value="EF-hand"/>
    <property type="match status" value="1"/>
</dbReference>
<evidence type="ECO:0000256" key="2">
    <source>
        <dbReference type="ARBA" id="ARBA00022884"/>
    </source>
</evidence>
<dbReference type="PANTHER" id="PTHR47640:SF9">
    <property type="entry name" value="POLYADENYLATE-BINDING PROTEIN RBP47B"/>
    <property type="match status" value="1"/>
</dbReference>
<dbReference type="InterPro" id="IPR050825">
    <property type="entry name" value="RBM42_RBP45_47-like"/>
</dbReference>
<keyword evidence="1" id="KW-0507">mRNA processing</keyword>
<name>A0A8X8XA24_SALSN</name>
<dbReference type="PANTHER" id="PTHR47640">
    <property type="entry name" value="TRNA SELENOCYSTEINE 1-ASSOCIATED PROTEIN 1-RELATED-RELATED"/>
    <property type="match status" value="1"/>
</dbReference>
<dbReference type="GO" id="GO:0005829">
    <property type="term" value="C:cytosol"/>
    <property type="evidence" value="ECO:0007669"/>
    <property type="project" value="TreeGrafter"/>
</dbReference>
<dbReference type="Gene3D" id="3.30.70.330">
    <property type="match status" value="1"/>
</dbReference>
<proteinExistence type="predicted"/>
<comment type="caution">
    <text evidence="5">The sequence shown here is derived from an EMBL/GenBank/DDBJ whole genome shotgun (WGS) entry which is preliminary data.</text>
</comment>
<evidence type="ECO:0000259" key="4">
    <source>
        <dbReference type="Pfam" id="PF00076"/>
    </source>
</evidence>
<dbReference type="InterPro" id="IPR012677">
    <property type="entry name" value="Nucleotide-bd_a/b_plait_sf"/>
</dbReference>
<keyword evidence="2" id="KW-0694">RNA-binding</keyword>
<keyword evidence="6" id="KW-1185">Reference proteome</keyword>
<dbReference type="Proteomes" id="UP000298416">
    <property type="component" value="Unassembled WGS sequence"/>
</dbReference>
<dbReference type="SUPFAM" id="SSF54928">
    <property type="entry name" value="RNA-binding domain, RBD"/>
    <property type="match status" value="1"/>
</dbReference>
<evidence type="ECO:0000256" key="3">
    <source>
        <dbReference type="SAM" id="MobiDB-lite"/>
    </source>
</evidence>
<dbReference type="Gene3D" id="1.10.238.10">
    <property type="entry name" value="EF-hand"/>
    <property type="match status" value="2"/>
</dbReference>
<evidence type="ECO:0000256" key="1">
    <source>
        <dbReference type="ARBA" id="ARBA00022664"/>
    </source>
</evidence>
<gene>
    <name evidence="5" type="ORF">SASPL_131874</name>
</gene>
<accession>A0A8X8XA24</accession>
<reference evidence="5" key="1">
    <citation type="submission" date="2018-01" db="EMBL/GenBank/DDBJ databases">
        <authorList>
            <person name="Mao J.F."/>
        </authorList>
    </citation>
    <scope>NUCLEOTIDE SEQUENCE</scope>
    <source>
        <strain evidence="5">Huo1</strain>
        <tissue evidence="5">Leaf</tissue>
    </source>
</reference>
<dbReference type="GO" id="GO:0006397">
    <property type="term" value="P:mRNA processing"/>
    <property type="evidence" value="ECO:0007669"/>
    <property type="project" value="UniProtKB-KW"/>
</dbReference>
<feature type="domain" description="RRM" evidence="4">
    <location>
        <begin position="119"/>
        <end position="154"/>
    </location>
</feature>
<protein>
    <recommendedName>
        <fullName evidence="4">RRM domain-containing protein</fullName>
    </recommendedName>
</protein>
<evidence type="ECO:0000313" key="5">
    <source>
        <dbReference type="EMBL" id="KAG6408849.1"/>
    </source>
</evidence>
<reference evidence="5" key="2">
    <citation type="submission" date="2020-08" db="EMBL/GenBank/DDBJ databases">
        <title>Plant Genome Project.</title>
        <authorList>
            <person name="Zhang R.-G."/>
        </authorList>
    </citation>
    <scope>NUCLEOTIDE SEQUENCE</scope>
    <source>
        <strain evidence="5">Huo1</strain>
        <tissue evidence="5">Leaf</tissue>
    </source>
</reference>
<dbReference type="Pfam" id="PF00076">
    <property type="entry name" value="RRM_1"/>
    <property type="match status" value="1"/>
</dbReference>
<dbReference type="InterPro" id="IPR035979">
    <property type="entry name" value="RBD_domain_sf"/>
</dbReference>
<dbReference type="EMBL" id="PNBA02000011">
    <property type="protein sequence ID" value="KAG6408849.1"/>
    <property type="molecule type" value="Genomic_DNA"/>
</dbReference>
<feature type="compositionally biased region" description="Polar residues" evidence="3">
    <location>
        <begin position="37"/>
        <end position="46"/>
    </location>
</feature>
<dbReference type="InterPro" id="IPR011992">
    <property type="entry name" value="EF-hand-dom_pair"/>
</dbReference>
<dbReference type="GO" id="GO:0003729">
    <property type="term" value="F:mRNA binding"/>
    <property type="evidence" value="ECO:0007669"/>
    <property type="project" value="InterPro"/>
</dbReference>
<evidence type="ECO:0000313" key="6">
    <source>
        <dbReference type="Proteomes" id="UP000298416"/>
    </source>
</evidence>
<dbReference type="AlphaFoldDB" id="A0A8X8XA24"/>